<evidence type="ECO:0000313" key="3">
    <source>
        <dbReference type="Proteomes" id="UP000073434"/>
    </source>
</evidence>
<proteinExistence type="predicted"/>
<evidence type="ECO:0000256" key="1">
    <source>
        <dbReference type="SAM" id="Phobius"/>
    </source>
</evidence>
<protein>
    <submittedName>
        <fullName evidence="2">Uncharacterized protein</fullName>
    </submittedName>
</protein>
<reference evidence="2 3" key="1">
    <citation type="submission" date="2016-02" db="EMBL/GenBank/DDBJ databases">
        <authorList>
            <consortium name="Pathogen Informatics"/>
        </authorList>
    </citation>
    <scope>NUCLEOTIDE SEQUENCE [LARGE SCALE GENOMIC DNA]</scope>
    <source>
        <strain evidence="2 3">LSS23</strain>
    </source>
</reference>
<feature type="transmembrane region" description="Helical" evidence="1">
    <location>
        <begin position="14"/>
        <end position="31"/>
    </location>
</feature>
<name>A0A0Z8CCE1_STRSU</name>
<gene>
    <name evidence="2" type="ORF">ERS132385_00312</name>
</gene>
<dbReference type="EMBL" id="FIFW01000002">
    <property type="protein sequence ID" value="CYU22346.1"/>
    <property type="molecule type" value="Genomic_DNA"/>
</dbReference>
<dbReference type="Proteomes" id="UP000073434">
    <property type="component" value="Unassembled WGS sequence"/>
</dbReference>
<dbReference type="AlphaFoldDB" id="A0A0Z8CCE1"/>
<dbReference type="RefSeq" id="WP_024418348.1">
    <property type="nucleotide sequence ID" value="NZ_POIQ01000122.1"/>
</dbReference>
<keyword evidence="1" id="KW-1133">Transmembrane helix</keyword>
<evidence type="ECO:0000313" key="2">
    <source>
        <dbReference type="EMBL" id="CYU22346.1"/>
    </source>
</evidence>
<accession>A0A0Z8CCE1</accession>
<keyword evidence="1" id="KW-0472">Membrane</keyword>
<organism evidence="2 3">
    <name type="scientific">Streptococcus suis</name>
    <dbReference type="NCBI Taxonomy" id="1307"/>
    <lineage>
        <taxon>Bacteria</taxon>
        <taxon>Bacillati</taxon>
        <taxon>Bacillota</taxon>
        <taxon>Bacilli</taxon>
        <taxon>Lactobacillales</taxon>
        <taxon>Streptococcaceae</taxon>
        <taxon>Streptococcus</taxon>
    </lineage>
</organism>
<sequence>MTVKKKIAMTEEQLLHVAMIVYTLYVLYLLITKNFVPRFITPYGLYLFVLVEEKLEKFCKKLYHNLMNR</sequence>
<keyword evidence="1" id="KW-0812">Transmembrane</keyword>